<accession>K4II31</accession>
<organism evidence="1 2">
    <name type="scientific">Psychroflexus torquis (strain ATCC 700755 / CIP 106069 / ACAM 623)</name>
    <dbReference type="NCBI Taxonomy" id="313595"/>
    <lineage>
        <taxon>Bacteria</taxon>
        <taxon>Pseudomonadati</taxon>
        <taxon>Bacteroidota</taxon>
        <taxon>Flavobacteriia</taxon>
        <taxon>Flavobacteriales</taxon>
        <taxon>Flavobacteriaceae</taxon>
        <taxon>Psychroflexus</taxon>
    </lineage>
</organism>
<reference evidence="1" key="2">
    <citation type="submission" date="2012-09" db="EMBL/GenBank/DDBJ databases">
        <title>The complete sequence of Psychroflexus torquis an extreme psychrophile from sea-ice that is stimulated by light.</title>
        <authorList>
            <person name="Feng S."/>
            <person name="Powell S.M."/>
            <person name="Bowman J.P."/>
        </authorList>
    </citation>
    <scope>NUCLEOTIDE SEQUENCE [LARGE SCALE GENOMIC DNA]</scope>
    <source>
        <strain evidence="1">ATCC 700755</strain>
    </source>
</reference>
<protein>
    <submittedName>
        <fullName evidence="1">Uncharacterized protein</fullName>
    </submittedName>
</protein>
<evidence type="ECO:0000313" key="2">
    <source>
        <dbReference type="Proteomes" id="UP000008514"/>
    </source>
</evidence>
<dbReference type="KEGG" id="ptq:P700755_003328"/>
<gene>
    <name evidence="1" type="ordered locus">P700755_003328</name>
</gene>
<dbReference type="STRING" id="313595.P700755_003328"/>
<keyword evidence="2" id="KW-1185">Reference proteome</keyword>
<dbReference type="HOGENOM" id="CLU_3347656_0_0_10"/>
<dbReference type="Proteomes" id="UP000008514">
    <property type="component" value="Chromosome"/>
</dbReference>
<sequence>MWFIKKKLQEKLKNKTQDFQNEKAVNYFFSVKLKALK</sequence>
<name>K4II31_PSYTT</name>
<reference evidence="1" key="1">
    <citation type="submission" date="2006-03" db="EMBL/GenBank/DDBJ databases">
        <authorList>
            <person name="Bowman J."/>
            <person name="Ferriera S."/>
            <person name="Johnson J."/>
            <person name="Kravitz S."/>
            <person name="Halpern A."/>
            <person name="Remington K."/>
            <person name="Beeson K."/>
            <person name="Tran B."/>
            <person name="Rogers Y.-H."/>
            <person name="Friedman R."/>
            <person name="Venter J.C."/>
        </authorList>
    </citation>
    <scope>NUCLEOTIDE SEQUENCE [LARGE SCALE GENOMIC DNA]</scope>
    <source>
        <strain evidence="1">ATCC 700755</strain>
    </source>
</reference>
<evidence type="ECO:0000313" key="1">
    <source>
        <dbReference type="EMBL" id="AFU69969.1"/>
    </source>
</evidence>
<dbReference type="AlphaFoldDB" id="K4II31"/>
<proteinExistence type="predicted"/>
<dbReference type="EMBL" id="CP003879">
    <property type="protein sequence ID" value="AFU69969.1"/>
    <property type="molecule type" value="Genomic_DNA"/>
</dbReference>